<proteinExistence type="predicted"/>
<reference evidence="6 7" key="1">
    <citation type="submission" date="2021-03" db="EMBL/GenBank/DDBJ databases">
        <authorList>
            <person name="Gilmore M.S."/>
            <person name="Schwartzman J."/>
            <person name="Van Tyne D."/>
            <person name="Martin M."/>
            <person name="Earl A.M."/>
            <person name="Manson A.L."/>
            <person name="Straub T."/>
            <person name="Salamzade R."/>
            <person name="Saavedra J."/>
            <person name="Lebreton F."/>
            <person name="Prichula J."/>
            <person name="Schaufler K."/>
            <person name="Gaca A."/>
            <person name="Sgardioli B."/>
            <person name="Wagenaar J."/>
            <person name="Strong T."/>
        </authorList>
    </citation>
    <scope>NUCLEOTIDE SEQUENCE [LARGE SCALE GENOMIC DNA]</scope>
    <source>
        <strain evidence="6 7">DIV2402</strain>
    </source>
</reference>
<keyword evidence="4" id="KW-0598">Phosphotransferase system</keyword>
<name>A0ABZ2SSM4_9ENTE</name>
<dbReference type="SUPFAM" id="SSF46973">
    <property type="entry name" value="Enzyme IIa from lactose specific PTS, IIa-lac"/>
    <property type="match status" value="1"/>
</dbReference>
<keyword evidence="7" id="KW-1185">Reference proteome</keyword>
<dbReference type="Pfam" id="PF02255">
    <property type="entry name" value="PTS_IIA"/>
    <property type="match status" value="1"/>
</dbReference>
<evidence type="ECO:0000256" key="1">
    <source>
        <dbReference type="ARBA" id="ARBA00022448"/>
    </source>
</evidence>
<dbReference type="PANTHER" id="PTHR34382">
    <property type="entry name" value="PTS SYSTEM N,N'-DIACETYLCHITOBIOSE-SPECIFIC EIIA COMPONENT"/>
    <property type="match status" value="1"/>
</dbReference>
<evidence type="ECO:0000256" key="3">
    <source>
        <dbReference type="ARBA" id="ARBA00022679"/>
    </source>
</evidence>
<keyword evidence="1" id="KW-0813">Transport</keyword>
<evidence type="ECO:0000256" key="4">
    <source>
        <dbReference type="ARBA" id="ARBA00022683"/>
    </source>
</evidence>
<feature type="modified residue" description="Phosphohistidine; by HPr" evidence="5">
    <location>
        <position position="73"/>
    </location>
</feature>
<keyword evidence="3" id="KW-0808">Transferase</keyword>
<protein>
    <submittedName>
        <fullName evidence="6">PTS system, cellobiose-specific IIA component</fullName>
    </submittedName>
</protein>
<evidence type="ECO:0000313" key="7">
    <source>
        <dbReference type="Proteomes" id="UP000664701"/>
    </source>
</evidence>
<dbReference type="EMBL" id="CP147251">
    <property type="protein sequence ID" value="WYJ77139.1"/>
    <property type="molecule type" value="Genomic_DNA"/>
</dbReference>
<dbReference type="PROSITE" id="PS51095">
    <property type="entry name" value="PTS_EIIA_TYPE_3"/>
    <property type="match status" value="1"/>
</dbReference>
<keyword evidence="2" id="KW-0762">Sugar transport</keyword>
<dbReference type="PANTHER" id="PTHR34382:SF7">
    <property type="entry name" value="PTS SYSTEM N,N'-DIACETYLCHITOBIOSE-SPECIFIC EIIA COMPONENT"/>
    <property type="match status" value="1"/>
</dbReference>
<organism evidence="6 7">
    <name type="scientific">Candidatus Enterococcus lowellii</name>
    <dbReference type="NCBI Taxonomy" id="2230877"/>
    <lineage>
        <taxon>Bacteria</taxon>
        <taxon>Bacillati</taxon>
        <taxon>Bacillota</taxon>
        <taxon>Bacilli</taxon>
        <taxon>Lactobacillales</taxon>
        <taxon>Enterococcaceae</taxon>
        <taxon>Enterococcus</taxon>
    </lineage>
</organism>
<dbReference type="Proteomes" id="UP000664701">
    <property type="component" value="Chromosome"/>
</dbReference>
<accession>A0ABZ2SSM4</accession>
<gene>
    <name evidence="6" type="ORF">DOK78_001777</name>
</gene>
<evidence type="ECO:0000313" key="6">
    <source>
        <dbReference type="EMBL" id="WYJ77139.1"/>
    </source>
</evidence>
<dbReference type="RefSeq" id="WP_207940695.1">
    <property type="nucleotide sequence ID" value="NZ_CP147251.1"/>
</dbReference>
<sequence length="106" mass="12025">MEQEIMNIILNAGDAKAKCLVALRTARKGDFEKAEEQLKAASESMILAHKVQTDLIQAEVRGEKQELSLLMIHAQDHLMTAMTIKDMVLEMIEYAKDLNKLKKELK</sequence>
<dbReference type="InterPro" id="IPR036542">
    <property type="entry name" value="PTS_IIA_lac/cel_sf"/>
</dbReference>
<dbReference type="CDD" id="cd00215">
    <property type="entry name" value="PTS_IIA_lac"/>
    <property type="match status" value="1"/>
</dbReference>
<evidence type="ECO:0000256" key="5">
    <source>
        <dbReference type="PROSITE-ProRule" id="PRU00418"/>
    </source>
</evidence>
<evidence type="ECO:0000256" key="2">
    <source>
        <dbReference type="ARBA" id="ARBA00022597"/>
    </source>
</evidence>
<reference evidence="6 7" key="2">
    <citation type="submission" date="2024-03" db="EMBL/GenBank/DDBJ databases">
        <title>The Genome Sequence of Enterococcus sp. DIV2402.</title>
        <authorList>
            <consortium name="The Broad Institute Genomics Platform"/>
            <consortium name="The Broad Institute Microbial Omics Core"/>
            <consortium name="The Broad Institute Genomic Center for Infectious Diseases"/>
            <person name="Earl A."/>
            <person name="Manson A."/>
            <person name="Gilmore M."/>
            <person name="Schwartman J."/>
            <person name="Shea T."/>
            <person name="Abouelleil A."/>
            <person name="Cao P."/>
            <person name="Chapman S."/>
            <person name="Cusick C."/>
            <person name="Young S."/>
            <person name="Neafsey D."/>
            <person name="Nusbaum C."/>
            <person name="Birren B."/>
        </authorList>
    </citation>
    <scope>NUCLEOTIDE SEQUENCE [LARGE SCALE GENOMIC DNA]</scope>
    <source>
        <strain evidence="6 7">DIV2402</strain>
    </source>
</reference>
<dbReference type="Gene3D" id="1.20.58.80">
    <property type="entry name" value="Phosphotransferase system, lactose/cellobiose-type IIA subunit"/>
    <property type="match status" value="1"/>
</dbReference>
<dbReference type="InterPro" id="IPR003188">
    <property type="entry name" value="PTS_IIA_lac/cel"/>
</dbReference>
<dbReference type="PIRSF" id="PIRSF000699">
    <property type="entry name" value="PTS_IILac_III"/>
    <property type="match status" value="1"/>
</dbReference>